<dbReference type="Pfam" id="PF16113">
    <property type="entry name" value="ECH_2"/>
    <property type="match status" value="1"/>
</dbReference>
<dbReference type="InterPro" id="IPR032259">
    <property type="entry name" value="HIBYL-CoA-H"/>
</dbReference>
<dbReference type="NCBIfam" id="NF004127">
    <property type="entry name" value="PRK05617.1"/>
    <property type="match status" value="1"/>
</dbReference>
<feature type="domain" description="Enoyl-CoA hydratase/isomerase" evidence="6">
    <location>
        <begin position="16"/>
        <end position="341"/>
    </location>
</feature>
<reference evidence="7" key="1">
    <citation type="submission" date="2018-06" db="EMBL/GenBank/DDBJ databases">
        <authorList>
            <person name="Zhirakovskaya E."/>
        </authorList>
    </citation>
    <scope>NUCLEOTIDE SEQUENCE</scope>
</reference>
<name>A0A3B0RIV3_9ZZZZ</name>
<dbReference type="GO" id="GO:0005739">
    <property type="term" value="C:mitochondrion"/>
    <property type="evidence" value="ECO:0007669"/>
    <property type="project" value="UniProtKB-SubCell"/>
</dbReference>
<dbReference type="GO" id="GO:0003860">
    <property type="term" value="F:3-hydroxyisobutyryl-CoA hydrolase activity"/>
    <property type="evidence" value="ECO:0007669"/>
    <property type="project" value="UniProtKB-EC"/>
</dbReference>
<comment type="catalytic activity">
    <reaction evidence="1">
        <text>3-hydroxy-2-methylpropanoyl-CoA + H2O = 3-hydroxy-2-methylpropanoate + CoA + H(+)</text>
        <dbReference type="Rhea" id="RHEA:20888"/>
        <dbReference type="ChEBI" id="CHEBI:11805"/>
        <dbReference type="ChEBI" id="CHEBI:15377"/>
        <dbReference type="ChEBI" id="CHEBI:15378"/>
        <dbReference type="ChEBI" id="CHEBI:57287"/>
        <dbReference type="ChEBI" id="CHEBI:57340"/>
        <dbReference type="EC" id="3.1.2.4"/>
    </reaction>
</comment>
<dbReference type="EMBL" id="UOED01000070">
    <property type="protein sequence ID" value="VAV91939.1"/>
    <property type="molecule type" value="Genomic_DNA"/>
</dbReference>
<comment type="subcellular location">
    <subcellularLocation>
        <location evidence="2">Mitochondrion</location>
    </subcellularLocation>
</comment>
<gene>
    <name evidence="7" type="ORF">MNBD_ALPHA02-383</name>
</gene>
<dbReference type="InterPro" id="IPR045004">
    <property type="entry name" value="ECH_dom"/>
</dbReference>
<evidence type="ECO:0000256" key="4">
    <source>
        <dbReference type="ARBA" id="ARBA00022801"/>
    </source>
</evidence>
<dbReference type="CDD" id="cd06558">
    <property type="entry name" value="crotonase-like"/>
    <property type="match status" value="1"/>
</dbReference>
<sequence>MNNDAEILFEKRSGLGIITLNRPRALNSLSTNMCALMDEQLIKWADDEAIRAVIIQGAGDKAFCAGGDVKTLAENSPEDYHKATEFFATEYVMNSRIYHFPKPYIALLDGITMGGGVGVSVHGSHRIVTERCLFAMPESAIGLIPDVGGSYFMPRLPGKLGLYLGLTGARLKGADILYAGIGTAYVPSEKIEALVTALSETDIADATDVDRVIATFAGDPGPAPLDEFRDLIDAAFGEQTIEDILDHLGAIDHEWAAKTLSKLNKMSPISMKVIIEQILRGGEIDFNAAMKMEYRIVSHIVSYQSDFYEGVRAVLIDKDQNPAWNPATVEDVTDDMVAAHFADLGDRELII</sequence>
<keyword evidence="5" id="KW-0496">Mitochondrion</keyword>
<dbReference type="GO" id="GO:0006574">
    <property type="term" value="P:L-valine catabolic process"/>
    <property type="evidence" value="ECO:0007669"/>
    <property type="project" value="TreeGrafter"/>
</dbReference>
<evidence type="ECO:0000256" key="5">
    <source>
        <dbReference type="ARBA" id="ARBA00023128"/>
    </source>
</evidence>
<protein>
    <recommendedName>
        <fullName evidence="3">3-hydroxyisobutyryl-CoA hydrolase</fullName>
        <ecNumber evidence="3">3.1.2.4</ecNumber>
    </recommendedName>
</protein>
<organism evidence="7">
    <name type="scientific">hydrothermal vent metagenome</name>
    <dbReference type="NCBI Taxonomy" id="652676"/>
    <lineage>
        <taxon>unclassified sequences</taxon>
        <taxon>metagenomes</taxon>
        <taxon>ecological metagenomes</taxon>
    </lineage>
</organism>
<evidence type="ECO:0000313" key="7">
    <source>
        <dbReference type="EMBL" id="VAV91939.1"/>
    </source>
</evidence>
<keyword evidence="4 7" id="KW-0378">Hydrolase</keyword>
<dbReference type="AlphaFoldDB" id="A0A3B0RIV3"/>
<accession>A0A3B0RIV3</accession>
<dbReference type="InterPro" id="IPR029045">
    <property type="entry name" value="ClpP/crotonase-like_dom_sf"/>
</dbReference>
<dbReference type="PANTHER" id="PTHR43176">
    <property type="entry name" value="3-HYDROXYISOBUTYRYL-COA HYDROLASE-RELATED"/>
    <property type="match status" value="1"/>
</dbReference>
<evidence type="ECO:0000259" key="6">
    <source>
        <dbReference type="Pfam" id="PF16113"/>
    </source>
</evidence>
<dbReference type="FunFam" id="3.90.226.10:FF:000026">
    <property type="entry name" value="3-hydroxyisobutyryl-CoA hydrolase, mitochondrial"/>
    <property type="match status" value="1"/>
</dbReference>
<evidence type="ECO:0000256" key="3">
    <source>
        <dbReference type="ARBA" id="ARBA00011915"/>
    </source>
</evidence>
<dbReference type="PANTHER" id="PTHR43176:SF3">
    <property type="entry name" value="3-HYDROXYISOBUTYRYL-COA HYDROLASE, MITOCHONDRIAL"/>
    <property type="match status" value="1"/>
</dbReference>
<dbReference type="SUPFAM" id="SSF52096">
    <property type="entry name" value="ClpP/crotonase"/>
    <property type="match status" value="1"/>
</dbReference>
<evidence type="ECO:0000256" key="2">
    <source>
        <dbReference type="ARBA" id="ARBA00004173"/>
    </source>
</evidence>
<proteinExistence type="predicted"/>
<dbReference type="EC" id="3.1.2.4" evidence="3"/>
<evidence type="ECO:0000256" key="1">
    <source>
        <dbReference type="ARBA" id="ARBA00001709"/>
    </source>
</evidence>
<dbReference type="Gene3D" id="3.90.226.10">
    <property type="entry name" value="2-enoyl-CoA Hydratase, Chain A, domain 1"/>
    <property type="match status" value="1"/>
</dbReference>